<gene>
    <name evidence="1" type="ORF">S06H3_53573</name>
</gene>
<reference evidence="1" key="1">
    <citation type="journal article" date="2014" name="Front. Microbiol.">
        <title>High frequency of phylogenetically diverse reductive dehalogenase-homologous genes in deep subseafloor sedimentary metagenomes.</title>
        <authorList>
            <person name="Kawai M."/>
            <person name="Futagami T."/>
            <person name="Toyoda A."/>
            <person name="Takaki Y."/>
            <person name="Nishi S."/>
            <person name="Hori S."/>
            <person name="Arai W."/>
            <person name="Tsubouchi T."/>
            <person name="Morono Y."/>
            <person name="Uchiyama I."/>
            <person name="Ito T."/>
            <person name="Fujiyama A."/>
            <person name="Inagaki F."/>
            <person name="Takami H."/>
        </authorList>
    </citation>
    <scope>NUCLEOTIDE SEQUENCE</scope>
    <source>
        <strain evidence="1">Expedition CK06-06</strain>
    </source>
</reference>
<evidence type="ECO:0000313" key="1">
    <source>
        <dbReference type="EMBL" id="GAI57437.1"/>
    </source>
</evidence>
<sequence length="66" mass="7634">MSEYWTRIDLSHYTEGRQINAEWSESVPSATKQSEFLRFTVPIDQVVRIITGEILQIKLYEAGGDE</sequence>
<proteinExistence type="predicted"/>
<dbReference type="EMBL" id="BARV01034169">
    <property type="protein sequence ID" value="GAI57437.1"/>
    <property type="molecule type" value="Genomic_DNA"/>
</dbReference>
<organism evidence="1">
    <name type="scientific">marine sediment metagenome</name>
    <dbReference type="NCBI Taxonomy" id="412755"/>
    <lineage>
        <taxon>unclassified sequences</taxon>
        <taxon>metagenomes</taxon>
        <taxon>ecological metagenomes</taxon>
    </lineage>
</organism>
<protein>
    <submittedName>
        <fullName evidence="1">Uncharacterized protein</fullName>
    </submittedName>
</protein>
<comment type="caution">
    <text evidence="1">The sequence shown here is derived from an EMBL/GenBank/DDBJ whole genome shotgun (WGS) entry which is preliminary data.</text>
</comment>
<accession>X1PMD6</accession>
<dbReference type="AlphaFoldDB" id="X1PMD6"/>
<feature type="non-terminal residue" evidence="1">
    <location>
        <position position="66"/>
    </location>
</feature>
<name>X1PMD6_9ZZZZ</name>